<accession>A0A0G4JT56</accession>
<organism evidence="1 2">
    <name type="scientific">Brenneria goodwinii</name>
    <dbReference type="NCBI Taxonomy" id="1109412"/>
    <lineage>
        <taxon>Bacteria</taxon>
        <taxon>Pseudomonadati</taxon>
        <taxon>Pseudomonadota</taxon>
        <taxon>Gammaproteobacteria</taxon>
        <taxon>Enterobacterales</taxon>
        <taxon>Pectobacteriaceae</taxon>
        <taxon>Brenneria</taxon>
    </lineage>
</organism>
<evidence type="ECO:0000313" key="1">
    <source>
        <dbReference type="EMBL" id="CPR15128.1"/>
    </source>
</evidence>
<dbReference type="EMBL" id="CGIG01000001">
    <property type="protein sequence ID" value="CPR15128.1"/>
    <property type="molecule type" value="Genomic_DNA"/>
</dbReference>
<evidence type="ECO:0000313" key="2">
    <source>
        <dbReference type="Proteomes" id="UP000044377"/>
    </source>
</evidence>
<sequence>MIAVLRGRIRDSIDNRHVDIYGSRFQKANPRLSGDYDDEWPENYSRQQI</sequence>
<dbReference type="AlphaFoldDB" id="A0A0G4JT56"/>
<reference evidence="2" key="1">
    <citation type="submission" date="2015-01" db="EMBL/GenBank/DDBJ databases">
        <authorList>
            <person name="Paterson Steve"/>
        </authorList>
    </citation>
    <scope>NUCLEOTIDE SEQUENCE [LARGE SCALE GENOMIC DNA]</scope>
    <source>
        <strain evidence="2">OBR1</strain>
    </source>
</reference>
<keyword evidence="2" id="KW-1185">Reference proteome</keyword>
<dbReference type="Proteomes" id="UP000044377">
    <property type="component" value="Unassembled WGS sequence"/>
</dbReference>
<protein>
    <submittedName>
        <fullName evidence="1">Uncharacterized protein</fullName>
    </submittedName>
</protein>
<gene>
    <name evidence="1" type="ORF">BN1221_01334c</name>
</gene>
<proteinExistence type="predicted"/>
<name>A0A0G4JT56_9GAMM</name>